<keyword evidence="2" id="KW-0690">Ribosome biogenesis</keyword>
<dbReference type="GO" id="GO:0030688">
    <property type="term" value="C:preribosome, small subunit precursor"/>
    <property type="evidence" value="ECO:0007669"/>
    <property type="project" value="TreeGrafter"/>
</dbReference>
<evidence type="ECO:0000313" key="7">
    <source>
        <dbReference type="EMBL" id="SHO78248.1"/>
    </source>
</evidence>
<reference evidence="8" key="1">
    <citation type="journal article" date="2017" name="Nucleic Acids Res.">
        <title>Proteogenomics produces comprehensive and highly accurate protein-coding gene annotation in a complete genome assembly of Malassezia sympodialis.</title>
        <authorList>
            <person name="Zhu Y."/>
            <person name="Engstroem P.G."/>
            <person name="Tellgren-Roth C."/>
            <person name="Baudo C.D."/>
            <person name="Kennell J.C."/>
            <person name="Sun S."/>
            <person name="Billmyre R.B."/>
            <person name="Schroeder M.S."/>
            <person name="Andersson A."/>
            <person name="Holm T."/>
            <person name="Sigurgeirsson B."/>
            <person name="Wu G."/>
            <person name="Sankaranarayanan S.R."/>
            <person name="Siddharthan R."/>
            <person name="Sanyal K."/>
            <person name="Lundeberg J."/>
            <person name="Nystedt B."/>
            <person name="Boekhout T."/>
            <person name="Dawson T.L. Jr."/>
            <person name="Heitman J."/>
            <person name="Scheynius A."/>
            <person name="Lehtioe J."/>
        </authorList>
    </citation>
    <scope>NUCLEOTIDE SEQUENCE [LARGE SCALE GENOMIC DNA]</scope>
    <source>
        <strain evidence="8">ATCC 42132</strain>
    </source>
</reference>
<dbReference type="InterPro" id="IPR007034">
    <property type="entry name" value="BMS1_TSR1_C"/>
</dbReference>
<dbReference type="OrthoDB" id="119302at2759"/>
<dbReference type="InterPro" id="IPR012948">
    <property type="entry name" value="AARP2CN"/>
</dbReference>
<evidence type="ECO:0000256" key="1">
    <source>
        <dbReference type="ARBA" id="ARBA00004604"/>
    </source>
</evidence>
<dbReference type="GO" id="GO:0005730">
    <property type="term" value="C:nucleolus"/>
    <property type="evidence" value="ECO:0007669"/>
    <property type="project" value="UniProtKB-SubCell"/>
</dbReference>
<evidence type="ECO:0000256" key="5">
    <source>
        <dbReference type="SAM" id="MobiDB-lite"/>
    </source>
</evidence>
<dbReference type="GO" id="GO:0000462">
    <property type="term" value="P:maturation of SSU-rRNA from tricistronic rRNA transcript (SSU-rRNA, 5.8S rRNA, LSU-rRNA)"/>
    <property type="evidence" value="ECO:0007669"/>
    <property type="project" value="TreeGrafter"/>
</dbReference>
<dbReference type="InterPro" id="IPR039761">
    <property type="entry name" value="Bms1/Tsr1"/>
</dbReference>
<evidence type="ECO:0000313" key="8">
    <source>
        <dbReference type="Proteomes" id="UP000186303"/>
    </source>
</evidence>
<dbReference type="Pfam" id="PF22298">
    <property type="entry name" value="Tsr1_G-like"/>
    <property type="match status" value="1"/>
</dbReference>
<sequence length="886" mass="98511">MPFSHRPTLKQQNKRFKSGHATKGERKRAAKGKNEAPVGGARPSKAHTLRMAGSAEGSRSNRRNEARQVSQQKRAAIVESTRIFTGTGLRGEQRGVGGRHAKAGAPRICAVVALAPDVDEWDVARTLEQHDESLGLGRMPGKSADEALAQARPQCELDAPRFRQSLQFLPIPYGALMPAMDACRCADFVILLLSASTSIEPGSWGELCLRTLQAQGVPQTLAVVPTLHSEEDAAKTKPSALAKEAQGVRKSLLSFIQYFCPDVSKVHALDEPASRSALVRTLVTTAPKRMAWRDYRAWLVAEDAAYVPHNGEQGLLKIQGWIRGAPLSANRLVHIPDFGDFAVDRITYAPPGTDVNTEPEAVMRDADDVSAPAAPGAVLDVRDEEEADDLVSENEPDMLANEQTWPTEEEMAEAPAHAEAPVDEELPPAAPGTTPREILKRRAEKEGQRRYQAAWIIESDDEEEEDEDNTDEDGMDEEEEETGEDPEGVDDDAEEASVADDAPEEDDEYDDEEELRAIEAYREQMQREREAKKEEAAQAEFPDEVDTPMDVPARQRFARYRGLESMYTTYWDPYEDLPEDYARLFQFDDFSKTRKRVESHSLMEGVAPGIRVCLWVRDVPVAAATRALCATGQGSLGKKCENVPFVLFGLLRHEHKKSVIHFTVTRNTEYDAPVRSKDPLVVCLGFRRYAARPTYSQHIRRVGRQGNHVYKFERYLPHGIGAAVGSIYAPVTMGGANVPVVLLRMRSEGQEYGYDAQGVSAEQTPHLVGAGSVLDVAPTRILAKRIVLSGHPFKLHKKTATIRFMFFNADDVRYFAPITLRTKYGRTGHITESLGTHGYFKAHFDGPLTQMDTVLMSLYKRVYPRWSTLFQGSRDNLPLRRAPGDP</sequence>
<dbReference type="EMBL" id="LT671824">
    <property type="protein sequence ID" value="SHO78248.1"/>
    <property type="molecule type" value="Genomic_DNA"/>
</dbReference>
<organism evidence="7 8">
    <name type="scientific">Malassezia sympodialis (strain ATCC 42132)</name>
    <name type="common">Atopic eczema-associated yeast</name>
    <dbReference type="NCBI Taxonomy" id="1230383"/>
    <lineage>
        <taxon>Eukaryota</taxon>
        <taxon>Fungi</taxon>
        <taxon>Dikarya</taxon>
        <taxon>Basidiomycota</taxon>
        <taxon>Ustilaginomycotina</taxon>
        <taxon>Malasseziomycetes</taxon>
        <taxon>Malasseziales</taxon>
        <taxon>Malasseziaceae</taxon>
        <taxon>Malassezia</taxon>
    </lineage>
</organism>
<feature type="compositionally biased region" description="Basic residues" evidence="5">
    <location>
        <begin position="12"/>
        <end position="31"/>
    </location>
</feature>
<gene>
    <name evidence="7" type="ORF">MSYG_2590</name>
</gene>
<dbReference type="GO" id="GO:0000479">
    <property type="term" value="P:endonucleolytic cleavage of tricistronic rRNA transcript (SSU-rRNA, 5.8S rRNA, LSU-rRNA)"/>
    <property type="evidence" value="ECO:0007669"/>
    <property type="project" value="TreeGrafter"/>
</dbReference>
<dbReference type="AlphaFoldDB" id="A0A1M8A7A0"/>
<dbReference type="Pfam" id="PF04950">
    <property type="entry name" value="RIBIOP_C"/>
    <property type="match status" value="1"/>
</dbReference>
<dbReference type="STRING" id="1230383.A0A1M8A7A0"/>
<accession>A0A1M8A7A0</accession>
<dbReference type="SMART" id="SM00785">
    <property type="entry name" value="AARP2CN"/>
    <property type="match status" value="1"/>
</dbReference>
<keyword evidence="8" id="KW-1185">Reference proteome</keyword>
<dbReference type="OMA" id="MNLPRFK"/>
<feature type="compositionally biased region" description="Basic and acidic residues" evidence="5">
    <location>
        <begin position="437"/>
        <end position="449"/>
    </location>
</feature>
<evidence type="ECO:0000256" key="2">
    <source>
        <dbReference type="ARBA" id="ARBA00022517"/>
    </source>
</evidence>
<dbReference type="Proteomes" id="UP000186303">
    <property type="component" value="Chromosome 4"/>
</dbReference>
<keyword evidence="3" id="KW-0539">Nucleus</keyword>
<evidence type="ECO:0000259" key="6">
    <source>
        <dbReference type="PROSITE" id="PS51714"/>
    </source>
</evidence>
<dbReference type="GO" id="GO:0034511">
    <property type="term" value="F:U3 snoRNA binding"/>
    <property type="evidence" value="ECO:0007669"/>
    <property type="project" value="TreeGrafter"/>
</dbReference>
<dbReference type="VEuPathDB" id="FungiDB:MSYG_2590"/>
<protein>
    <submittedName>
        <fullName evidence="7">Similar to S.cerevisiae protein TSR1 (Protein required for processing of 20S pre-rRNA in the cytoplasm)</fullName>
    </submittedName>
</protein>
<evidence type="ECO:0000256" key="4">
    <source>
        <dbReference type="ARBA" id="ARBA00038288"/>
    </source>
</evidence>
<feature type="compositionally biased region" description="Acidic residues" evidence="5">
    <location>
        <begin position="458"/>
        <end position="512"/>
    </location>
</feature>
<dbReference type="Pfam" id="PF08142">
    <property type="entry name" value="AARP2CN"/>
    <property type="match status" value="1"/>
</dbReference>
<dbReference type="PANTHER" id="PTHR12858:SF1">
    <property type="entry name" value="PRE-RRNA-PROCESSING PROTEIN TSR1 HOMOLOG"/>
    <property type="match status" value="1"/>
</dbReference>
<name>A0A1M8A7A0_MALS4</name>
<feature type="region of interest" description="Disordered" evidence="5">
    <location>
        <begin position="1"/>
        <end position="74"/>
    </location>
</feature>
<evidence type="ECO:0000256" key="3">
    <source>
        <dbReference type="ARBA" id="ARBA00023242"/>
    </source>
</evidence>
<dbReference type="GO" id="GO:0005525">
    <property type="term" value="F:GTP binding"/>
    <property type="evidence" value="ECO:0007669"/>
    <property type="project" value="TreeGrafter"/>
</dbReference>
<proteinExistence type="inferred from homology"/>
<dbReference type="PROSITE" id="PS51714">
    <property type="entry name" value="G_BMS1"/>
    <property type="match status" value="1"/>
</dbReference>
<dbReference type="SMART" id="SM01362">
    <property type="entry name" value="DUF663"/>
    <property type="match status" value="1"/>
</dbReference>
<feature type="domain" description="Bms1-type G" evidence="6">
    <location>
        <begin position="105"/>
        <end position="288"/>
    </location>
</feature>
<comment type="subcellular location">
    <subcellularLocation>
        <location evidence="1">Nucleus</location>
        <location evidence="1">Nucleolus</location>
    </subcellularLocation>
</comment>
<feature type="compositionally biased region" description="Acidic residues" evidence="5">
    <location>
        <begin position="382"/>
        <end position="396"/>
    </location>
</feature>
<dbReference type="InterPro" id="IPR030387">
    <property type="entry name" value="G_Bms1/Tsr1_dom"/>
</dbReference>
<feature type="region of interest" description="Disordered" evidence="5">
    <location>
        <begin position="372"/>
        <end position="512"/>
    </location>
</feature>
<dbReference type="PANTHER" id="PTHR12858">
    <property type="entry name" value="RIBOSOME BIOGENESIS PROTEIN"/>
    <property type="match status" value="1"/>
</dbReference>
<comment type="similarity">
    <text evidence="4">Belongs to the TRAFAC class translation factor GTPase superfamily. Bms1-like GTPase family. TSR1 subfamily.</text>
</comment>
<dbReference type="GO" id="GO:0003924">
    <property type="term" value="F:GTPase activity"/>
    <property type="evidence" value="ECO:0007669"/>
    <property type="project" value="TreeGrafter"/>
</dbReference>